<organism evidence="1">
    <name type="scientific">Arundo donax</name>
    <name type="common">Giant reed</name>
    <name type="synonym">Donax arundinaceus</name>
    <dbReference type="NCBI Taxonomy" id="35708"/>
    <lineage>
        <taxon>Eukaryota</taxon>
        <taxon>Viridiplantae</taxon>
        <taxon>Streptophyta</taxon>
        <taxon>Embryophyta</taxon>
        <taxon>Tracheophyta</taxon>
        <taxon>Spermatophyta</taxon>
        <taxon>Magnoliopsida</taxon>
        <taxon>Liliopsida</taxon>
        <taxon>Poales</taxon>
        <taxon>Poaceae</taxon>
        <taxon>PACMAD clade</taxon>
        <taxon>Arundinoideae</taxon>
        <taxon>Arundineae</taxon>
        <taxon>Arundo</taxon>
    </lineage>
</organism>
<name>A0A0A9F056_ARUDO</name>
<reference evidence="1" key="2">
    <citation type="journal article" date="2015" name="Data Brief">
        <title>Shoot transcriptome of the giant reed, Arundo donax.</title>
        <authorList>
            <person name="Barrero R.A."/>
            <person name="Guerrero F.D."/>
            <person name="Moolhuijzen P."/>
            <person name="Goolsby J.A."/>
            <person name="Tidwell J."/>
            <person name="Bellgard S.E."/>
            <person name="Bellgard M.I."/>
        </authorList>
    </citation>
    <scope>NUCLEOTIDE SEQUENCE</scope>
    <source>
        <tissue evidence="1">Shoot tissue taken approximately 20 cm above the soil surface</tissue>
    </source>
</reference>
<evidence type="ECO:0000313" key="1">
    <source>
        <dbReference type="EMBL" id="JAE06420.1"/>
    </source>
</evidence>
<dbReference type="EMBL" id="GBRH01191476">
    <property type="protein sequence ID" value="JAE06420.1"/>
    <property type="molecule type" value="Transcribed_RNA"/>
</dbReference>
<reference evidence="1" key="1">
    <citation type="submission" date="2014-09" db="EMBL/GenBank/DDBJ databases">
        <authorList>
            <person name="Magalhaes I.L.F."/>
            <person name="Oliveira U."/>
            <person name="Santos F.R."/>
            <person name="Vidigal T.H.D.A."/>
            <person name="Brescovit A.D."/>
            <person name="Santos A.J."/>
        </authorList>
    </citation>
    <scope>NUCLEOTIDE SEQUENCE</scope>
    <source>
        <tissue evidence="1">Shoot tissue taken approximately 20 cm above the soil surface</tissue>
    </source>
</reference>
<accession>A0A0A9F056</accession>
<sequence length="23" mass="2703">MLMNWFKVWSRLLFVLTGYGAAV</sequence>
<protein>
    <submittedName>
        <fullName evidence="1">Uncharacterized protein</fullName>
    </submittedName>
</protein>
<dbReference type="AlphaFoldDB" id="A0A0A9F056"/>
<proteinExistence type="predicted"/>